<dbReference type="EMBL" id="GL732663">
    <property type="protein sequence ID" value="EFX68059.1"/>
    <property type="molecule type" value="Genomic_DNA"/>
</dbReference>
<accession>E9HB53</accession>
<feature type="domain" description="DUF5641" evidence="1">
    <location>
        <begin position="27"/>
        <end position="115"/>
    </location>
</feature>
<evidence type="ECO:0000313" key="5">
    <source>
        <dbReference type="EMBL" id="EFX71026.1"/>
    </source>
</evidence>
<dbReference type="KEGG" id="dpx:DAPPUDRAFT_122415"/>
<dbReference type="OrthoDB" id="6377381at2759"/>
<dbReference type="EMBL" id="GL732614">
    <property type="protein sequence ID" value="EFX71029.1"/>
    <property type="molecule type" value="Genomic_DNA"/>
</dbReference>
<evidence type="ECO:0000313" key="7">
    <source>
        <dbReference type="Proteomes" id="UP000000305"/>
    </source>
</evidence>
<dbReference type="EMBL" id="GL733258">
    <property type="protein sequence ID" value="EFX63019.1"/>
    <property type="molecule type" value="Genomic_DNA"/>
</dbReference>
<dbReference type="HOGENOM" id="CLU_1176464_0_0_1"/>
<evidence type="ECO:0000313" key="6">
    <source>
        <dbReference type="EMBL" id="EFX71029.1"/>
    </source>
</evidence>
<dbReference type="Proteomes" id="UP000000305">
    <property type="component" value="Unassembled WGS sequence"/>
</dbReference>
<reference evidence="6 7" key="1">
    <citation type="journal article" date="2011" name="Science">
        <title>The ecoresponsive genome of Daphnia pulex.</title>
        <authorList>
            <person name="Colbourne J.K."/>
            <person name="Pfrender M.E."/>
            <person name="Gilbert D."/>
            <person name="Thomas W.K."/>
            <person name="Tucker A."/>
            <person name="Oakley T.H."/>
            <person name="Tokishita S."/>
            <person name="Aerts A."/>
            <person name="Arnold G.J."/>
            <person name="Basu M.K."/>
            <person name="Bauer D.J."/>
            <person name="Caceres C.E."/>
            <person name="Carmel L."/>
            <person name="Casola C."/>
            <person name="Choi J.H."/>
            <person name="Detter J.C."/>
            <person name="Dong Q."/>
            <person name="Dusheyko S."/>
            <person name="Eads B.D."/>
            <person name="Frohlich T."/>
            <person name="Geiler-Samerotte K.A."/>
            <person name="Gerlach D."/>
            <person name="Hatcher P."/>
            <person name="Jogdeo S."/>
            <person name="Krijgsveld J."/>
            <person name="Kriventseva E.V."/>
            <person name="Kultz D."/>
            <person name="Laforsch C."/>
            <person name="Lindquist E."/>
            <person name="Lopez J."/>
            <person name="Manak J.R."/>
            <person name="Muller J."/>
            <person name="Pangilinan J."/>
            <person name="Patwardhan R.P."/>
            <person name="Pitluck S."/>
            <person name="Pritham E.J."/>
            <person name="Rechtsteiner A."/>
            <person name="Rho M."/>
            <person name="Rogozin I.B."/>
            <person name="Sakarya O."/>
            <person name="Salamov A."/>
            <person name="Schaack S."/>
            <person name="Shapiro H."/>
            <person name="Shiga Y."/>
            <person name="Skalitzky C."/>
            <person name="Smith Z."/>
            <person name="Souvorov A."/>
            <person name="Sung W."/>
            <person name="Tang Z."/>
            <person name="Tsuchiya D."/>
            <person name="Tu H."/>
            <person name="Vos H."/>
            <person name="Wang M."/>
            <person name="Wolf Y.I."/>
            <person name="Yamagata H."/>
            <person name="Yamada T."/>
            <person name="Ye Y."/>
            <person name="Shaw J.R."/>
            <person name="Andrews J."/>
            <person name="Crease T.J."/>
            <person name="Tang H."/>
            <person name="Lucas S.M."/>
            <person name="Robertson H.M."/>
            <person name="Bork P."/>
            <person name="Koonin E.V."/>
            <person name="Zdobnov E.M."/>
            <person name="Grigoriev I.V."/>
            <person name="Lynch M."/>
            <person name="Boore J.L."/>
        </authorList>
    </citation>
    <scope>NUCLEOTIDE SEQUENCE [LARGE SCALE GENOMIC DNA]</scope>
</reference>
<keyword evidence="7" id="KW-1185">Reference proteome</keyword>
<proteinExistence type="predicted"/>
<dbReference type="AlphaFoldDB" id="E9HB53"/>
<dbReference type="KEGG" id="dpx:DAPPUDRAFT_327612"/>
<dbReference type="InterPro" id="IPR040676">
    <property type="entry name" value="DUF5641"/>
</dbReference>
<gene>
    <name evidence="6" type="ORF">DAPPUDRAFT_112183</name>
    <name evidence="2" type="ORF">DAPPUDRAFT_122415</name>
    <name evidence="5" type="ORF">DAPPUDRAFT_327612</name>
    <name evidence="4" type="ORF">DAPPUDRAFT_330468</name>
    <name evidence="3" type="ORF">DAPPUDRAFT_336056</name>
</gene>
<dbReference type="Pfam" id="PF18701">
    <property type="entry name" value="DUF5641"/>
    <property type="match status" value="1"/>
</dbReference>
<dbReference type="KEGG" id="dpx:DAPPUDRAFT_330468"/>
<dbReference type="KEGG" id="dpx:DAPPUDRAFT_112183"/>
<dbReference type="KEGG" id="dpx:DAPPUDRAFT_336056"/>
<evidence type="ECO:0000313" key="2">
    <source>
        <dbReference type="EMBL" id="EFX61229.1"/>
    </source>
</evidence>
<evidence type="ECO:0000259" key="1">
    <source>
        <dbReference type="Pfam" id="PF18701"/>
    </source>
</evidence>
<evidence type="ECO:0000313" key="3">
    <source>
        <dbReference type="EMBL" id="EFX63019.1"/>
    </source>
</evidence>
<protein>
    <recommendedName>
        <fullName evidence="1">DUF5641 domain-containing protein</fullName>
    </recommendedName>
</protein>
<dbReference type="EMBL" id="GL734910">
    <property type="protein sequence ID" value="EFX61229.1"/>
    <property type="molecule type" value="Genomic_DNA"/>
</dbReference>
<dbReference type="EMBL" id="GL732614">
    <property type="protein sequence ID" value="EFX71026.1"/>
    <property type="molecule type" value="Genomic_DNA"/>
</dbReference>
<evidence type="ECO:0000313" key="4">
    <source>
        <dbReference type="EMBL" id="EFX68059.1"/>
    </source>
</evidence>
<sequence length="236" mass="26850">MGAIPLDEDSELSSNASHITKRETERRKLIAYWWSEFHAYYLRDLNRNYVATKRVKPIQLGQVVIAFEANKKRIDWPVGRVTELVKGRDKKVRQVKLLLMKDGVPVETTRAIQCLYPLEVEAGTIDADFSENPSIFGDYVTSAGELWKQAPMGGVLNNSTAQDAAESTGNIRRALLPRLVRVGEEMTQNQSYEGIDERPMTADEMKAHRKKMTETDVGRQYDMIESFWAQDVPPSN</sequence>
<organism evidence="6 7">
    <name type="scientific">Daphnia pulex</name>
    <name type="common">Water flea</name>
    <dbReference type="NCBI Taxonomy" id="6669"/>
    <lineage>
        <taxon>Eukaryota</taxon>
        <taxon>Metazoa</taxon>
        <taxon>Ecdysozoa</taxon>
        <taxon>Arthropoda</taxon>
        <taxon>Crustacea</taxon>
        <taxon>Branchiopoda</taxon>
        <taxon>Diplostraca</taxon>
        <taxon>Cladocera</taxon>
        <taxon>Anomopoda</taxon>
        <taxon>Daphniidae</taxon>
        <taxon>Daphnia</taxon>
    </lineage>
</organism>
<name>E9HB53_DAPPU</name>